<feature type="region of interest" description="Disordered" evidence="1">
    <location>
        <begin position="1"/>
        <end position="58"/>
    </location>
</feature>
<dbReference type="Proteomes" id="UP001295740">
    <property type="component" value="Unassembled WGS sequence"/>
</dbReference>
<evidence type="ECO:0000313" key="2">
    <source>
        <dbReference type="EMBL" id="CAJ2510607.1"/>
    </source>
</evidence>
<keyword evidence="3" id="KW-1185">Reference proteome</keyword>
<protein>
    <submittedName>
        <fullName evidence="2">Uu.00g062320.m01.CDS01</fullName>
    </submittedName>
</protein>
<organism evidence="2 3">
    <name type="scientific">Anthostomella pinea</name>
    <dbReference type="NCBI Taxonomy" id="933095"/>
    <lineage>
        <taxon>Eukaryota</taxon>
        <taxon>Fungi</taxon>
        <taxon>Dikarya</taxon>
        <taxon>Ascomycota</taxon>
        <taxon>Pezizomycotina</taxon>
        <taxon>Sordariomycetes</taxon>
        <taxon>Xylariomycetidae</taxon>
        <taxon>Xylariales</taxon>
        <taxon>Xylariaceae</taxon>
        <taxon>Anthostomella</taxon>
    </lineage>
</organism>
<comment type="caution">
    <text evidence="2">The sequence shown here is derived from an EMBL/GenBank/DDBJ whole genome shotgun (WGS) entry which is preliminary data.</text>
</comment>
<proteinExistence type="predicted"/>
<accession>A0AAI8YKH1</accession>
<feature type="region of interest" description="Disordered" evidence="1">
    <location>
        <begin position="135"/>
        <end position="160"/>
    </location>
</feature>
<name>A0AAI8YKH1_9PEZI</name>
<feature type="compositionally biased region" description="Polar residues" evidence="1">
    <location>
        <begin position="28"/>
        <end position="41"/>
    </location>
</feature>
<reference evidence="2" key="1">
    <citation type="submission" date="2023-10" db="EMBL/GenBank/DDBJ databases">
        <authorList>
            <person name="Hackl T."/>
        </authorList>
    </citation>
    <scope>NUCLEOTIDE SEQUENCE</scope>
</reference>
<dbReference type="EMBL" id="CAUWAG010000018">
    <property type="protein sequence ID" value="CAJ2510607.1"/>
    <property type="molecule type" value="Genomic_DNA"/>
</dbReference>
<feature type="compositionally biased region" description="Polar residues" evidence="1">
    <location>
        <begin position="1"/>
        <end position="12"/>
    </location>
</feature>
<gene>
    <name evidence="2" type="ORF">KHLLAP_LOCUS11075</name>
</gene>
<evidence type="ECO:0000256" key="1">
    <source>
        <dbReference type="SAM" id="MobiDB-lite"/>
    </source>
</evidence>
<dbReference type="AlphaFoldDB" id="A0AAI8YKH1"/>
<sequence>MAKSSRQPSRSSMADDIDAITPCPPPTKSQDIISPIPTSAINDYRTRRSESPSSVCSSLDAGEFTVRRRASVKALEEGTNGDPEALWRRMLRLQQEFGCYNSARMSAALSSGDASLLRPSKACLDLLNETMTILPDEAEPVHGGWRRNSEGDASPTKGHR</sequence>
<evidence type="ECO:0000313" key="3">
    <source>
        <dbReference type="Proteomes" id="UP001295740"/>
    </source>
</evidence>